<dbReference type="PANTHER" id="PTHR24559:SF454">
    <property type="entry name" value="RIBONUCLEASE H"/>
    <property type="match status" value="1"/>
</dbReference>
<evidence type="ECO:0000313" key="1">
    <source>
        <dbReference type="EnsemblMetazoa" id="Aqu2.1.30946_001"/>
    </source>
</evidence>
<proteinExistence type="predicted"/>
<sequence>MEHQIKVTDGTPKRLRPYRLPFFKHEALWQEVESMEQVGIIRLSHNACASPIVIVVKKDGTTRLYVNYQKLNKASTFDVYAVPRVDGKYISTRGIGKYQLRIYWEKTVFITLFGLYEFDTVPFVLQ</sequence>
<protein>
    <submittedName>
        <fullName evidence="1">Uncharacterized protein</fullName>
    </submittedName>
</protein>
<dbReference type="AlphaFoldDB" id="A0A1X7UTE8"/>
<dbReference type="InterPro" id="IPR053134">
    <property type="entry name" value="RNA-dir_DNA_polymerase"/>
</dbReference>
<dbReference type="Gene3D" id="3.10.10.10">
    <property type="entry name" value="HIV Type 1 Reverse Transcriptase, subunit A, domain 1"/>
    <property type="match status" value="1"/>
</dbReference>
<dbReference type="InterPro" id="IPR043502">
    <property type="entry name" value="DNA/RNA_pol_sf"/>
</dbReference>
<name>A0A1X7UTE8_AMPQE</name>
<dbReference type="STRING" id="400682.A0A1X7UTE8"/>
<accession>A0A1X7UTE8</accession>
<reference evidence="1" key="1">
    <citation type="submission" date="2017-05" db="UniProtKB">
        <authorList>
            <consortium name="EnsemblMetazoa"/>
        </authorList>
    </citation>
    <scope>IDENTIFICATION</scope>
</reference>
<dbReference type="InParanoid" id="A0A1X7UTE8"/>
<dbReference type="PANTHER" id="PTHR24559">
    <property type="entry name" value="TRANSPOSON TY3-I GAG-POL POLYPROTEIN"/>
    <property type="match status" value="1"/>
</dbReference>
<dbReference type="eggNOG" id="KOG0017">
    <property type="taxonomic scope" value="Eukaryota"/>
</dbReference>
<dbReference type="EnsemblMetazoa" id="Aqu2.1.30946_001">
    <property type="protein sequence ID" value="Aqu2.1.30946_001"/>
    <property type="gene ID" value="Aqu2.1.30946"/>
</dbReference>
<dbReference type="SUPFAM" id="SSF56672">
    <property type="entry name" value="DNA/RNA polymerases"/>
    <property type="match status" value="1"/>
</dbReference>
<organism evidence="1">
    <name type="scientific">Amphimedon queenslandica</name>
    <name type="common">Sponge</name>
    <dbReference type="NCBI Taxonomy" id="400682"/>
    <lineage>
        <taxon>Eukaryota</taxon>
        <taxon>Metazoa</taxon>
        <taxon>Porifera</taxon>
        <taxon>Demospongiae</taxon>
        <taxon>Heteroscleromorpha</taxon>
        <taxon>Haplosclerida</taxon>
        <taxon>Niphatidae</taxon>
        <taxon>Amphimedon</taxon>
    </lineage>
</organism>